<feature type="non-terminal residue" evidence="1">
    <location>
        <position position="69"/>
    </location>
</feature>
<organism evidence="1 2">
    <name type="scientific">Dothistroma septosporum (strain NZE10 / CBS 128990)</name>
    <name type="common">Red band needle blight fungus</name>
    <name type="synonym">Mycosphaerella pini</name>
    <dbReference type="NCBI Taxonomy" id="675120"/>
    <lineage>
        <taxon>Eukaryota</taxon>
        <taxon>Fungi</taxon>
        <taxon>Dikarya</taxon>
        <taxon>Ascomycota</taxon>
        <taxon>Pezizomycotina</taxon>
        <taxon>Dothideomycetes</taxon>
        <taxon>Dothideomycetidae</taxon>
        <taxon>Mycosphaerellales</taxon>
        <taxon>Mycosphaerellaceae</taxon>
        <taxon>Dothistroma</taxon>
    </lineage>
</organism>
<dbReference type="Proteomes" id="UP000016933">
    <property type="component" value="Unassembled WGS sequence"/>
</dbReference>
<evidence type="ECO:0000313" key="2">
    <source>
        <dbReference type="Proteomes" id="UP000016933"/>
    </source>
</evidence>
<name>N1PHR4_DOTSN</name>
<sequence length="69" mass="7989">MVLNTTCGDGRSPSIRGVFGYISSSLFDQECFASRSRTVDIRIRCFGWTTIRILLWFVPRRTWLAADER</sequence>
<keyword evidence="2" id="KW-1185">Reference proteome</keyword>
<protein>
    <submittedName>
        <fullName evidence="1">Uncharacterized protein</fullName>
    </submittedName>
</protein>
<gene>
    <name evidence="1" type="ORF">DOTSEDRAFT_74421</name>
</gene>
<dbReference type="AlphaFoldDB" id="N1PHR4"/>
<evidence type="ECO:0000313" key="1">
    <source>
        <dbReference type="EMBL" id="EME40856.1"/>
    </source>
</evidence>
<proteinExistence type="predicted"/>
<dbReference type="HOGENOM" id="CLU_2782745_0_0_1"/>
<dbReference type="EMBL" id="KB446543">
    <property type="protein sequence ID" value="EME40856.1"/>
    <property type="molecule type" value="Genomic_DNA"/>
</dbReference>
<reference evidence="2" key="1">
    <citation type="journal article" date="2012" name="PLoS Genet.">
        <title>The genomes of the fungal plant pathogens Cladosporium fulvum and Dothistroma septosporum reveal adaptation to different hosts and lifestyles but also signatures of common ancestry.</title>
        <authorList>
            <person name="de Wit P.J.G.M."/>
            <person name="van der Burgt A."/>
            <person name="Oekmen B."/>
            <person name="Stergiopoulos I."/>
            <person name="Abd-Elsalam K.A."/>
            <person name="Aerts A.L."/>
            <person name="Bahkali A.H."/>
            <person name="Beenen H.G."/>
            <person name="Chettri P."/>
            <person name="Cox M.P."/>
            <person name="Datema E."/>
            <person name="de Vries R.P."/>
            <person name="Dhillon B."/>
            <person name="Ganley A.R."/>
            <person name="Griffiths S.A."/>
            <person name="Guo Y."/>
            <person name="Hamelin R.C."/>
            <person name="Henrissat B."/>
            <person name="Kabir M.S."/>
            <person name="Jashni M.K."/>
            <person name="Kema G."/>
            <person name="Klaubauf S."/>
            <person name="Lapidus A."/>
            <person name="Levasseur A."/>
            <person name="Lindquist E."/>
            <person name="Mehrabi R."/>
            <person name="Ohm R.A."/>
            <person name="Owen T.J."/>
            <person name="Salamov A."/>
            <person name="Schwelm A."/>
            <person name="Schijlen E."/>
            <person name="Sun H."/>
            <person name="van den Burg H.A."/>
            <person name="van Ham R.C.H.J."/>
            <person name="Zhang S."/>
            <person name="Goodwin S.B."/>
            <person name="Grigoriev I.V."/>
            <person name="Collemare J."/>
            <person name="Bradshaw R.E."/>
        </authorList>
    </citation>
    <scope>NUCLEOTIDE SEQUENCE [LARGE SCALE GENOMIC DNA]</scope>
    <source>
        <strain evidence="2">NZE10 / CBS 128990</strain>
    </source>
</reference>
<reference evidence="1 2" key="2">
    <citation type="journal article" date="2012" name="PLoS Pathog.">
        <title>Diverse lifestyles and strategies of plant pathogenesis encoded in the genomes of eighteen Dothideomycetes fungi.</title>
        <authorList>
            <person name="Ohm R.A."/>
            <person name="Feau N."/>
            <person name="Henrissat B."/>
            <person name="Schoch C.L."/>
            <person name="Horwitz B.A."/>
            <person name="Barry K.W."/>
            <person name="Condon B.J."/>
            <person name="Copeland A.C."/>
            <person name="Dhillon B."/>
            <person name="Glaser F."/>
            <person name="Hesse C.N."/>
            <person name="Kosti I."/>
            <person name="LaButti K."/>
            <person name="Lindquist E.A."/>
            <person name="Lucas S."/>
            <person name="Salamov A.A."/>
            <person name="Bradshaw R.E."/>
            <person name="Ciuffetti L."/>
            <person name="Hamelin R.C."/>
            <person name="Kema G.H.J."/>
            <person name="Lawrence C."/>
            <person name="Scott J.A."/>
            <person name="Spatafora J.W."/>
            <person name="Turgeon B.G."/>
            <person name="de Wit P.J.G.M."/>
            <person name="Zhong S."/>
            <person name="Goodwin S.B."/>
            <person name="Grigoriev I.V."/>
        </authorList>
    </citation>
    <scope>NUCLEOTIDE SEQUENCE [LARGE SCALE GENOMIC DNA]</scope>
    <source>
        <strain evidence="2">NZE10 / CBS 128990</strain>
    </source>
</reference>
<accession>N1PHR4</accession>